<keyword evidence="5" id="KW-1133">Transmembrane helix</keyword>
<accession>A0ABY4ZVT6</accession>
<feature type="domain" description="HAMP" evidence="7">
    <location>
        <begin position="292"/>
        <end position="344"/>
    </location>
</feature>
<keyword evidence="5" id="KW-0472">Membrane</keyword>
<dbReference type="PROSITE" id="PS50885">
    <property type="entry name" value="HAMP"/>
    <property type="match status" value="2"/>
</dbReference>
<dbReference type="Pfam" id="PF00672">
    <property type="entry name" value="HAMP"/>
    <property type="match status" value="1"/>
</dbReference>
<feature type="transmembrane region" description="Helical" evidence="5">
    <location>
        <begin position="188"/>
        <end position="208"/>
    </location>
</feature>
<dbReference type="EMBL" id="CP096040">
    <property type="protein sequence ID" value="USQ96856.1"/>
    <property type="molecule type" value="Genomic_DNA"/>
</dbReference>
<keyword evidence="1" id="KW-0145">Chemotaxis</keyword>
<dbReference type="CDD" id="cd11386">
    <property type="entry name" value="MCP_signal"/>
    <property type="match status" value="1"/>
</dbReference>
<dbReference type="PROSITE" id="PS50111">
    <property type="entry name" value="CHEMOTAXIS_TRANSDUC_2"/>
    <property type="match status" value="1"/>
</dbReference>
<evidence type="ECO:0000256" key="4">
    <source>
        <dbReference type="SAM" id="MobiDB-lite"/>
    </source>
</evidence>
<evidence type="ECO:0000256" key="1">
    <source>
        <dbReference type="ARBA" id="ARBA00022500"/>
    </source>
</evidence>
<reference evidence="8 9" key="1">
    <citation type="submission" date="2022-04" db="EMBL/GenBank/DDBJ databases">
        <title>Genome sequence of soybean root-associated Caulobacter segnis RL271.</title>
        <authorList>
            <person name="Longley R."/>
            <person name="Bonito G."/>
            <person name="Trigodet F."/>
            <person name="Crosson S."/>
            <person name="Fiebig A."/>
        </authorList>
    </citation>
    <scope>NUCLEOTIDE SEQUENCE [LARGE SCALE GENOMIC DNA]</scope>
    <source>
        <strain evidence="8 9">RL271</strain>
    </source>
</reference>
<dbReference type="CDD" id="cd06225">
    <property type="entry name" value="HAMP"/>
    <property type="match status" value="1"/>
</dbReference>
<feature type="domain" description="HAMP" evidence="7">
    <location>
        <begin position="211"/>
        <end position="264"/>
    </location>
</feature>
<keyword evidence="5" id="KW-0812">Transmembrane</keyword>
<feature type="domain" description="Methyl-accepting transducer" evidence="6">
    <location>
        <begin position="349"/>
        <end position="578"/>
    </location>
</feature>
<keyword evidence="9" id="KW-1185">Reference proteome</keyword>
<dbReference type="InterPro" id="IPR004089">
    <property type="entry name" value="MCPsignal_dom"/>
</dbReference>
<dbReference type="SMART" id="SM00283">
    <property type="entry name" value="MA"/>
    <property type="match status" value="1"/>
</dbReference>
<evidence type="ECO:0000256" key="3">
    <source>
        <dbReference type="PROSITE-ProRule" id="PRU00284"/>
    </source>
</evidence>
<dbReference type="PANTHER" id="PTHR43531:SF11">
    <property type="entry name" value="METHYL-ACCEPTING CHEMOTAXIS PROTEIN 3"/>
    <property type="match status" value="1"/>
</dbReference>
<evidence type="ECO:0000313" key="8">
    <source>
        <dbReference type="EMBL" id="USQ96856.1"/>
    </source>
</evidence>
<feature type="region of interest" description="Disordered" evidence="4">
    <location>
        <begin position="265"/>
        <end position="295"/>
    </location>
</feature>
<evidence type="ECO:0000256" key="2">
    <source>
        <dbReference type="ARBA" id="ARBA00029447"/>
    </source>
</evidence>
<evidence type="ECO:0000259" key="7">
    <source>
        <dbReference type="PROSITE" id="PS50885"/>
    </source>
</evidence>
<gene>
    <name evidence="8" type="ORF">MZV50_04610</name>
</gene>
<dbReference type="Gene3D" id="1.10.287.950">
    <property type="entry name" value="Methyl-accepting chemotaxis protein"/>
    <property type="match status" value="1"/>
</dbReference>
<comment type="similarity">
    <text evidence="2">Belongs to the methyl-accepting chemotaxis (MCP) protein family.</text>
</comment>
<dbReference type="Gene3D" id="6.10.340.10">
    <property type="match status" value="1"/>
</dbReference>
<evidence type="ECO:0000259" key="6">
    <source>
        <dbReference type="PROSITE" id="PS50111"/>
    </source>
</evidence>
<sequence>MRLKLSGAMNLFGAALTVGLILLAAGSWKAISSQRIGGPLYDEIVAGKDLTADILPPPMYVIETYLDAQTAYLTRTPDKIADAAKEIDRLSGEYDARLVYWRKQTLSPEVTQTLLRDSDVAALRVRAAARKLVAALEAKDQAAADAAYAEMSSAYAAHRAAVDKAVPVIAAGNAAVEADAHHRQVTDLSLTAGLMLLLGAVIGGGVWAMRRAVVRPVQAITRYMAGLANDDYAAAVPFADRKDELGEMAKAIAVFRESLLERQSLRERDERSRGDADRQRAAVEADRRSEEESRREALDGLADGLRRLADGQVGVRLTNAFASDYERLRQDFNTTAQTLNATMGDIGGASRGVDCGAAEIAQAADDLSRRTEQQAASLEETAAALGQITSAVRQAADGAVKANQMVDVARDEARSTEASVRDAVAAVREIEEASAQIGRIIGVIDEIAFQTNLLALNAGVEAARAGDSGKGFAVVAQEVRALAQRSADAAREIKVLINATTAKVDVGVALVDQSGVALGNIITRVSEISTLVAEIATAAQEQATGLREVNTAVNQMDQMTQQNAAMVEETTAAAHSLKGEAARLGELVKRFDIPSGASSSASRAA</sequence>
<evidence type="ECO:0000256" key="5">
    <source>
        <dbReference type="SAM" id="Phobius"/>
    </source>
</evidence>
<name>A0ABY4ZVT6_9CAUL</name>
<dbReference type="SMART" id="SM00304">
    <property type="entry name" value="HAMP"/>
    <property type="match status" value="2"/>
</dbReference>
<dbReference type="SUPFAM" id="SSF158472">
    <property type="entry name" value="HAMP domain-like"/>
    <property type="match status" value="1"/>
</dbReference>
<keyword evidence="3" id="KW-0807">Transducer</keyword>
<dbReference type="InterPro" id="IPR051310">
    <property type="entry name" value="MCP_chemotaxis"/>
</dbReference>
<dbReference type="PANTHER" id="PTHR43531">
    <property type="entry name" value="PROTEIN ICFG"/>
    <property type="match status" value="1"/>
</dbReference>
<dbReference type="Pfam" id="PF00015">
    <property type="entry name" value="MCPsignal"/>
    <property type="match status" value="1"/>
</dbReference>
<proteinExistence type="inferred from homology"/>
<dbReference type="InterPro" id="IPR003660">
    <property type="entry name" value="HAMP_dom"/>
</dbReference>
<organism evidence="8 9">
    <name type="scientific">Caulobacter segnis</name>
    <dbReference type="NCBI Taxonomy" id="88688"/>
    <lineage>
        <taxon>Bacteria</taxon>
        <taxon>Pseudomonadati</taxon>
        <taxon>Pseudomonadota</taxon>
        <taxon>Alphaproteobacteria</taxon>
        <taxon>Caulobacterales</taxon>
        <taxon>Caulobacteraceae</taxon>
        <taxon>Caulobacter</taxon>
    </lineage>
</organism>
<dbReference type="Proteomes" id="UP001057520">
    <property type="component" value="Chromosome"/>
</dbReference>
<protein>
    <submittedName>
        <fullName evidence="8">Methyl-accepting chemotaxis protein</fullName>
    </submittedName>
</protein>
<dbReference type="SUPFAM" id="SSF58104">
    <property type="entry name" value="Methyl-accepting chemotaxis protein (MCP) signaling domain"/>
    <property type="match status" value="1"/>
</dbReference>
<evidence type="ECO:0000313" key="9">
    <source>
        <dbReference type="Proteomes" id="UP001057520"/>
    </source>
</evidence>